<feature type="transmembrane region" description="Helical" evidence="1">
    <location>
        <begin position="135"/>
        <end position="152"/>
    </location>
</feature>
<feature type="transmembrane region" description="Helical" evidence="1">
    <location>
        <begin position="44"/>
        <end position="62"/>
    </location>
</feature>
<keyword evidence="3" id="KW-1185">Reference proteome</keyword>
<keyword evidence="1" id="KW-0472">Membrane</keyword>
<evidence type="ECO:0000313" key="3">
    <source>
        <dbReference type="Proteomes" id="UP000311605"/>
    </source>
</evidence>
<feature type="transmembrane region" description="Helical" evidence="1">
    <location>
        <begin position="103"/>
        <end position="123"/>
    </location>
</feature>
<sequence length="191" mass="19939">MTFLAFSSAVLALLLAPGPTNTLMGIAGARGRIGAVIRLLPAELGGYLTTILPLTWLGAELLARFPSASTGLKLVAAAWVMFLAVKLWRMPGGAAGGSGVTAGRVYLTTVLNPKALIFGLVLLPAPADSQFLPKFAMFCVMVMAVALLWGGFGQMTQTGESGNRRLLVVQRIASVWLAVVSVTLITGVLRA</sequence>
<dbReference type="Proteomes" id="UP000311605">
    <property type="component" value="Unassembled WGS sequence"/>
</dbReference>
<evidence type="ECO:0000256" key="1">
    <source>
        <dbReference type="SAM" id="Phobius"/>
    </source>
</evidence>
<comment type="caution">
    <text evidence="2">The sequence shown here is derived from an EMBL/GenBank/DDBJ whole genome shotgun (WGS) entry which is preliminary data.</text>
</comment>
<dbReference type="AlphaFoldDB" id="A0A5C4XU73"/>
<reference evidence="2 3" key="1">
    <citation type="submission" date="2019-06" db="EMBL/GenBank/DDBJ databases">
        <title>The draft genome of Rhizobium smilacinae PTYR-5.</title>
        <authorList>
            <person name="Liu L."/>
            <person name="Li L."/>
            <person name="Zhang X."/>
        </authorList>
    </citation>
    <scope>NUCLEOTIDE SEQUENCE [LARGE SCALE GENOMIC DNA]</scope>
    <source>
        <strain evidence="2 3">PTYR-5</strain>
    </source>
</reference>
<protein>
    <recommendedName>
        <fullName evidence="4">Threonine transporter RhtB</fullName>
    </recommendedName>
</protein>
<gene>
    <name evidence="2" type="ORF">FHP24_08170</name>
</gene>
<dbReference type="EMBL" id="VDMN01000001">
    <property type="protein sequence ID" value="TNM66170.1"/>
    <property type="molecule type" value="Genomic_DNA"/>
</dbReference>
<feature type="transmembrane region" description="Helical" evidence="1">
    <location>
        <begin position="172"/>
        <end position="189"/>
    </location>
</feature>
<keyword evidence="1" id="KW-1133">Transmembrane helix</keyword>
<proteinExistence type="predicted"/>
<accession>A0A5C4XU73</accession>
<name>A0A5C4XU73_9HYPH</name>
<keyword evidence="1" id="KW-0812">Transmembrane</keyword>
<dbReference type="OrthoDB" id="6710777at2"/>
<evidence type="ECO:0000313" key="2">
    <source>
        <dbReference type="EMBL" id="TNM66170.1"/>
    </source>
</evidence>
<evidence type="ECO:0008006" key="4">
    <source>
        <dbReference type="Google" id="ProtNLM"/>
    </source>
</evidence>
<dbReference type="RefSeq" id="WP_139675346.1">
    <property type="nucleotide sequence ID" value="NZ_VDMN01000001.1"/>
</dbReference>
<feature type="transmembrane region" description="Helical" evidence="1">
    <location>
        <begin position="74"/>
        <end position="91"/>
    </location>
</feature>
<organism evidence="2 3">
    <name type="scientific">Aliirhizobium smilacinae</name>
    <dbReference type="NCBI Taxonomy" id="1395944"/>
    <lineage>
        <taxon>Bacteria</taxon>
        <taxon>Pseudomonadati</taxon>
        <taxon>Pseudomonadota</taxon>
        <taxon>Alphaproteobacteria</taxon>
        <taxon>Hyphomicrobiales</taxon>
        <taxon>Rhizobiaceae</taxon>
        <taxon>Aliirhizobium</taxon>
    </lineage>
</organism>